<keyword evidence="2" id="KW-1185">Reference proteome</keyword>
<organism evidence="1 2">
    <name type="scientific">Cardiocondyla obscurior</name>
    <dbReference type="NCBI Taxonomy" id="286306"/>
    <lineage>
        <taxon>Eukaryota</taxon>
        <taxon>Metazoa</taxon>
        <taxon>Ecdysozoa</taxon>
        <taxon>Arthropoda</taxon>
        <taxon>Hexapoda</taxon>
        <taxon>Insecta</taxon>
        <taxon>Pterygota</taxon>
        <taxon>Neoptera</taxon>
        <taxon>Endopterygota</taxon>
        <taxon>Hymenoptera</taxon>
        <taxon>Apocrita</taxon>
        <taxon>Aculeata</taxon>
        <taxon>Formicoidea</taxon>
        <taxon>Formicidae</taxon>
        <taxon>Myrmicinae</taxon>
        <taxon>Cardiocondyla</taxon>
    </lineage>
</organism>
<reference evidence="1 2" key="1">
    <citation type="submission" date="2023-03" db="EMBL/GenBank/DDBJ databases">
        <title>High recombination rates correlate with genetic variation in Cardiocondyla obscurior ants.</title>
        <authorList>
            <person name="Errbii M."/>
        </authorList>
    </citation>
    <scope>NUCLEOTIDE SEQUENCE [LARGE SCALE GENOMIC DNA]</scope>
    <source>
        <strain evidence="1">Alpha-2009</strain>
        <tissue evidence="1">Whole body</tissue>
    </source>
</reference>
<dbReference type="Proteomes" id="UP001430953">
    <property type="component" value="Unassembled WGS sequence"/>
</dbReference>
<name>A0AAW2EFA2_9HYME</name>
<protein>
    <submittedName>
        <fullName evidence="1">Uncharacterized protein</fullName>
    </submittedName>
</protein>
<gene>
    <name evidence="1" type="ORF">PUN28_018540</name>
</gene>
<dbReference type="AlphaFoldDB" id="A0AAW2EFA2"/>
<dbReference type="EMBL" id="JADYXP020000023">
    <property type="protein sequence ID" value="KAL0102063.1"/>
    <property type="molecule type" value="Genomic_DNA"/>
</dbReference>
<comment type="caution">
    <text evidence="1">The sequence shown here is derived from an EMBL/GenBank/DDBJ whole genome shotgun (WGS) entry which is preliminary data.</text>
</comment>
<proteinExistence type="predicted"/>
<evidence type="ECO:0000313" key="2">
    <source>
        <dbReference type="Proteomes" id="UP001430953"/>
    </source>
</evidence>
<evidence type="ECO:0000313" key="1">
    <source>
        <dbReference type="EMBL" id="KAL0102063.1"/>
    </source>
</evidence>
<sequence>MASRLIVTFPWNASHSLKINQIIVDNSVARYDRGRSLSGCIPVLVA</sequence>
<accession>A0AAW2EFA2</accession>